<comment type="subcellular location">
    <subcellularLocation>
        <location evidence="1">Cell membrane</location>
        <topology evidence="1">Multi-pass membrane protein</topology>
    </subcellularLocation>
</comment>
<evidence type="ECO:0000256" key="3">
    <source>
        <dbReference type="ARBA" id="ARBA00022475"/>
    </source>
</evidence>
<dbReference type="Gene3D" id="1.20.1070.10">
    <property type="entry name" value="Rhodopsin 7-helix transmembrane proteins"/>
    <property type="match status" value="1"/>
</dbReference>
<dbReference type="InterPro" id="IPR000276">
    <property type="entry name" value="GPCR_Rhodpsn"/>
</dbReference>
<keyword evidence="5 8" id="KW-1133">Transmembrane helix</keyword>
<protein>
    <submittedName>
        <fullName evidence="10">Gonadotropin-releasing hormone II receptor</fullName>
    </submittedName>
</protein>
<evidence type="ECO:0000256" key="4">
    <source>
        <dbReference type="ARBA" id="ARBA00022692"/>
    </source>
</evidence>
<comment type="similarity">
    <text evidence="2">Belongs to the G-protein coupled receptor 1 family.</text>
</comment>
<evidence type="ECO:0000256" key="8">
    <source>
        <dbReference type="SAM" id="Phobius"/>
    </source>
</evidence>
<dbReference type="GO" id="GO:0042277">
    <property type="term" value="F:peptide binding"/>
    <property type="evidence" value="ECO:0007669"/>
    <property type="project" value="TreeGrafter"/>
</dbReference>
<dbReference type="PRINTS" id="PR00237">
    <property type="entry name" value="GPCRRHODOPSN"/>
</dbReference>
<reference evidence="10" key="2">
    <citation type="submission" date="2014-07" db="EMBL/GenBank/DDBJ databases">
        <authorList>
            <person name="Hull J."/>
        </authorList>
    </citation>
    <scope>NUCLEOTIDE SEQUENCE</scope>
</reference>
<name>A0A0A9WEU7_LYGHE</name>
<feature type="transmembrane region" description="Helical" evidence="8">
    <location>
        <begin position="119"/>
        <end position="137"/>
    </location>
</feature>
<dbReference type="PANTHER" id="PTHR24241">
    <property type="entry name" value="NEUROPEPTIDE RECEPTOR-RELATED G-PROTEIN COUPLED RECEPTOR"/>
    <property type="match status" value="1"/>
</dbReference>
<dbReference type="PANTHER" id="PTHR24241:SF59">
    <property type="entry name" value="ADIPOKINETIC HORMONE RECEPTOR, ISOFORM C"/>
    <property type="match status" value="1"/>
</dbReference>
<keyword evidence="4 8" id="KW-0812">Transmembrane</keyword>
<keyword evidence="6 8" id="KW-0472">Membrane</keyword>
<dbReference type="EMBL" id="GBHO01037683">
    <property type="protein sequence ID" value="JAG05921.1"/>
    <property type="molecule type" value="Transcribed_RNA"/>
</dbReference>
<keyword evidence="7 10" id="KW-0675">Receptor</keyword>
<accession>A0A0A9WEU7</accession>
<dbReference type="InterPro" id="IPR017452">
    <property type="entry name" value="GPCR_Rhodpsn_7TM"/>
</dbReference>
<feature type="transmembrane region" description="Helical" evidence="8">
    <location>
        <begin position="78"/>
        <end position="99"/>
    </location>
</feature>
<dbReference type="AlphaFoldDB" id="A0A0A9WEU7"/>
<evidence type="ECO:0000259" key="9">
    <source>
        <dbReference type="PROSITE" id="PS50262"/>
    </source>
</evidence>
<dbReference type="GO" id="GO:0004930">
    <property type="term" value="F:G protein-coupled receptor activity"/>
    <property type="evidence" value="ECO:0007669"/>
    <property type="project" value="InterPro"/>
</dbReference>
<organism evidence="10">
    <name type="scientific">Lygus hesperus</name>
    <name type="common">Western plant bug</name>
    <dbReference type="NCBI Taxonomy" id="30085"/>
    <lineage>
        <taxon>Eukaryota</taxon>
        <taxon>Metazoa</taxon>
        <taxon>Ecdysozoa</taxon>
        <taxon>Arthropoda</taxon>
        <taxon>Hexapoda</taxon>
        <taxon>Insecta</taxon>
        <taxon>Pterygota</taxon>
        <taxon>Neoptera</taxon>
        <taxon>Paraneoptera</taxon>
        <taxon>Hemiptera</taxon>
        <taxon>Heteroptera</taxon>
        <taxon>Panheteroptera</taxon>
        <taxon>Cimicomorpha</taxon>
        <taxon>Miridae</taxon>
        <taxon>Mirini</taxon>
        <taxon>Lygus</taxon>
    </lineage>
</organism>
<feature type="transmembrane region" description="Helical" evidence="8">
    <location>
        <begin position="303"/>
        <end position="323"/>
    </location>
</feature>
<feature type="transmembrane region" description="Helical" evidence="8">
    <location>
        <begin position="41"/>
        <end position="66"/>
    </location>
</feature>
<evidence type="ECO:0000256" key="7">
    <source>
        <dbReference type="ARBA" id="ARBA00023170"/>
    </source>
</evidence>
<feature type="domain" description="G-protein coupled receptors family 1 profile" evidence="9">
    <location>
        <begin position="57"/>
        <end position="320"/>
    </location>
</feature>
<evidence type="ECO:0000313" key="10">
    <source>
        <dbReference type="EMBL" id="JAG05921.1"/>
    </source>
</evidence>
<feature type="transmembrane region" description="Helical" evidence="8">
    <location>
        <begin position="262"/>
        <end position="283"/>
    </location>
</feature>
<evidence type="ECO:0000256" key="1">
    <source>
        <dbReference type="ARBA" id="ARBA00004651"/>
    </source>
</evidence>
<evidence type="ECO:0000256" key="6">
    <source>
        <dbReference type="ARBA" id="ARBA00023136"/>
    </source>
</evidence>
<dbReference type="PROSITE" id="PS50262">
    <property type="entry name" value="G_PROTEIN_RECEP_F1_2"/>
    <property type="match status" value="1"/>
</dbReference>
<dbReference type="SUPFAM" id="SSF81321">
    <property type="entry name" value="Family A G protein-coupled receptor-like"/>
    <property type="match status" value="1"/>
</dbReference>
<gene>
    <name evidence="10" type="primary">GNRR2</name>
    <name evidence="10" type="ORF">CM83_45004</name>
</gene>
<sequence>MTIGGDGNIEYRKFFPSQRQYVRDNVTYTLEPDMVFNEGHLVLIIFYSILFVISAVGNITVLVLLLRRKAKIRSRVNFMLVHLTIADLLVTFILMPLEIVWATTVSWWAGDITCRVMQFFRTFGLYQSSFVLVCIAIDRYNAVLKPLMLTAAEKTGRTLIKLSWLTAAICSIPQAVVFKVHPHPNHTWYEQCISINSLNPGTHELVTYSVLNMLIMYVFPLIAIIYCYGSIVREICQQANGTAGDKLRRSTKEFLGKAKTRTFRMTVTLILAFFTCWTPYYFITLWYNIDRQSAAKLDNKVQKGLFIFACTNSCINPMVYGIFNIRRNKTKRTRTRESNNTCTTEVRMNQLNGKKFDPLRRDSERFMSVRRDSDLMKRRESDLLRKDSDLAIKRETSLVNRDSDPMKRRDSDLLRRNDSDLMKTRAPDLLRKDSGLVLKRETNLVKRDSDQLMRRDSDLMTRNDSDLTK</sequence>
<evidence type="ECO:0000256" key="2">
    <source>
        <dbReference type="ARBA" id="ARBA00010663"/>
    </source>
</evidence>
<keyword evidence="3" id="KW-1003">Cell membrane</keyword>
<evidence type="ECO:0000256" key="5">
    <source>
        <dbReference type="ARBA" id="ARBA00022989"/>
    </source>
</evidence>
<reference evidence="10" key="1">
    <citation type="journal article" date="2014" name="PLoS ONE">
        <title>Transcriptome-Based Identification of ABC Transporters in the Western Tarnished Plant Bug Lygus hesperus.</title>
        <authorList>
            <person name="Hull J.J."/>
            <person name="Chaney K."/>
            <person name="Geib S.M."/>
            <person name="Fabrick J.A."/>
            <person name="Brent C.S."/>
            <person name="Walsh D."/>
            <person name="Lavine L.C."/>
        </authorList>
    </citation>
    <scope>NUCLEOTIDE SEQUENCE</scope>
</reference>
<dbReference type="GO" id="GO:0032870">
    <property type="term" value="P:cellular response to hormone stimulus"/>
    <property type="evidence" value="ECO:0007669"/>
    <property type="project" value="TreeGrafter"/>
</dbReference>
<dbReference type="GO" id="GO:0097003">
    <property type="term" value="F:adipokinetic hormone receptor activity"/>
    <property type="evidence" value="ECO:0007669"/>
    <property type="project" value="TreeGrafter"/>
</dbReference>
<feature type="transmembrane region" description="Helical" evidence="8">
    <location>
        <begin position="158"/>
        <end position="178"/>
    </location>
</feature>
<dbReference type="GO" id="GO:0005886">
    <property type="term" value="C:plasma membrane"/>
    <property type="evidence" value="ECO:0007669"/>
    <property type="project" value="UniProtKB-SubCell"/>
</dbReference>
<proteinExistence type="inferred from homology"/>
<dbReference type="Pfam" id="PF00001">
    <property type="entry name" value="7tm_1"/>
    <property type="match status" value="1"/>
</dbReference>
<feature type="transmembrane region" description="Helical" evidence="8">
    <location>
        <begin position="205"/>
        <end position="228"/>
    </location>
</feature>